<evidence type="ECO:0000259" key="2">
    <source>
        <dbReference type="Pfam" id="PF18050"/>
    </source>
</evidence>
<name>A0A6J7HSL2_9ZZZZ</name>
<dbReference type="EMBL" id="CAFBMK010000095">
    <property type="protein sequence ID" value="CAB4918689.1"/>
    <property type="molecule type" value="Genomic_DNA"/>
</dbReference>
<evidence type="ECO:0000256" key="1">
    <source>
        <dbReference type="SAM" id="MobiDB-lite"/>
    </source>
</evidence>
<protein>
    <submittedName>
        <fullName evidence="3">Unannotated protein</fullName>
    </submittedName>
</protein>
<organism evidence="3">
    <name type="scientific">freshwater metagenome</name>
    <dbReference type="NCBI Taxonomy" id="449393"/>
    <lineage>
        <taxon>unclassified sequences</taxon>
        <taxon>metagenomes</taxon>
        <taxon>ecological metagenomes</taxon>
    </lineage>
</organism>
<dbReference type="InterPro" id="IPR029000">
    <property type="entry name" value="Cyclophilin-like_dom_sf"/>
</dbReference>
<reference evidence="3" key="1">
    <citation type="submission" date="2020-05" db="EMBL/GenBank/DDBJ databases">
        <authorList>
            <person name="Chiriac C."/>
            <person name="Salcher M."/>
            <person name="Ghai R."/>
            <person name="Kavagutti S V."/>
        </authorList>
    </citation>
    <scope>NUCLEOTIDE SEQUENCE</scope>
</reference>
<dbReference type="InterPro" id="IPR041183">
    <property type="entry name" value="Cyclophilin-like"/>
</dbReference>
<dbReference type="SUPFAM" id="SSF50891">
    <property type="entry name" value="Cyclophilin-like"/>
    <property type="match status" value="1"/>
</dbReference>
<feature type="region of interest" description="Disordered" evidence="1">
    <location>
        <begin position="45"/>
        <end position="86"/>
    </location>
</feature>
<evidence type="ECO:0000313" key="3">
    <source>
        <dbReference type="EMBL" id="CAB4918689.1"/>
    </source>
</evidence>
<feature type="compositionally biased region" description="Gly residues" evidence="1">
    <location>
        <begin position="69"/>
        <end position="82"/>
    </location>
</feature>
<sequence>MLGQILVLGIDATAAHHGRMRNAPPVPSVPAVLCAVALSSLAGCGGPESSGDRGAAPSPTTSGVPAVASGGGSAASGEGGSEASGRAPAAARAVRITVDGSAFAGRLDDTPTARALAAQLPLTVDLEDHGGAEKTGALPGRLTTAGAPDAHDPRAGDLGYYAPGGDLVLYYDDAAPVLDGIVRIGRFSGDLGALRRAGDVRVRVERQQAGR</sequence>
<gene>
    <name evidence="3" type="ORF">UFOPK3564_01715</name>
</gene>
<accession>A0A6J7HSL2</accession>
<dbReference type="Gene3D" id="2.40.100.20">
    <property type="match status" value="1"/>
</dbReference>
<feature type="domain" description="Cyclophilin-like" evidence="2">
    <location>
        <begin position="96"/>
        <end position="205"/>
    </location>
</feature>
<dbReference type="Pfam" id="PF18050">
    <property type="entry name" value="Cyclophil_like2"/>
    <property type="match status" value="1"/>
</dbReference>
<dbReference type="AlphaFoldDB" id="A0A6J7HSL2"/>
<proteinExistence type="predicted"/>